<dbReference type="EMBL" id="JAODUP010000035">
    <property type="protein sequence ID" value="KAK2166796.1"/>
    <property type="molecule type" value="Genomic_DNA"/>
</dbReference>
<feature type="domain" description="UBC core" evidence="2">
    <location>
        <begin position="99"/>
        <end position="247"/>
    </location>
</feature>
<evidence type="ECO:0000256" key="1">
    <source>
        <dbReference type="SAM" id="MobiDB-lite"/>
    </source>
</evidence>
<gene>
    <name evidence="3" type="ORF">LSH36_35g06016</name>
</gene>
<dbReference type="PANTHER" id="PTHR24067">
    <property type="entry name" value="UBIQUITIN-CONJUGATING ENZYME E2"/>
    <property type="match status" value="1"/>
</dbReference>
<feature type="region of interest" description="Disordered" evidence="1">
    <location>
        <begin position="58"/>
        <end position="92"/>
    </location>
</feature>
<dbReference type="AlphaFoldDB" id="A0AAD9NFW3"/>
<accession>A0AAD9NFW3</accession>
<dbReference type="SMART" id="SM00212">
    <property type="entry name" value="UBCc"/>
    <property type="match status" value="1"/>
</dbReference>
<evidence type="ECO:0000313" key="4">
    <source>
        <dbReference type="Proteomes" id="UP001208570"/>
    </source>
</evidence>
<dbReference type="InterPro" id="IPR050113">
    <property type="entry name" value="Ub_conjugating_enzyme"/>
</dbReference>
<evidence type="ECO:0000259" key="2">
    <source>
        <dbReference type="PROSITE" id="PS50127"/>
    </source>
</evidence>
<dbReference type="InterPro" id="IPR000608">
    <property type="entry name" value="UBC"/>
</dbReference>
<dbReference type="Gene3D" id="3.10.110.10">
    <property type="entry name" value="Ubiquitin Conjugating Enzyme"/>
    <property type="match status" value="1"/>
</dbReference>
<dbReference type="CDD" id="cd23814">
    <property type="entry name" value="UEV_AKTIP"/>
    <property type="match status" value="1"/>
</dbReference>
<dbReference type="InterPro" id="IPR016135">
    <property type="entry name" value="UBQ-conjugating_enzyme/RWD"/>
</dbReference>
<dbReference type="Proteomes" id="UP001208570">
    <property type="component" value="Unassembled WGS sequence"/>
</dbReference>
<comment type="caution">
    <text evidence="3">The sequence shown here is derived from an EMBL/GenBank/DDBJ whole genome shotgun (WGS) entry which is preliminary data.</text>
</comment>
<evidence type="ECO:0000313" key="3">
    <source>
        <dbReference type="EMBL" id="KAK2166796.1"/>
    </source>
</evidence>
<reference evidence="3" key="1">
    <citation type="journal article" date="2023" name="Mol. Biol. Evol.">
        <title>Third-Generation Sequencing Reveals the Adaptive Role of the Epigenome in Three Deep-Sea Polychaetes.</title>
        <authorList>
            <person name="Perez M."/>
            <person name="Aroh O."/>
            <person name="Sun Y."/>
            <person name="Lan Y."/>
            <person name="Juniper S.K."/>
            <person name="Young C.R."/>
            <person name="Angers B."/>
            <person name="Qian P.Y."/>
        </authorList>
    </citation>
    <scope>NUCLEOTIDE SEQUENCE</scope>
    <source>
        <strain evidence="3">P08H-3</strain>
    </source>
</reference>
<dbReference type="PROSITE" id="PS50127">
    <property type="entry name" value="UBC_2"/>
    <property type="match status" value="1"/>
</dbReference>
<keyword evidence="4" id="KW-1185">Reference proteome</keyword>
<sequence length="320" mass="36389">MDATSVPTHKMDDYFIDLLDVGLSQDTTNSHLISGNLGLSDITVESVDNEGRFQYQLKSPQNVSESQGKRLPAIPPEGTQTASTPQPSPKPIKPHGQLFLEYSLMAEYKQLEKHKLPGLYVIPSAKTPLLWHGVLFIRQGIYQGGIFKFQLQIPESYPDGDCPRLIFEQPIFHPLIDPDSGELDVQRAFQKWRRGINHLHQVLLYARRVFYKIDITLPSNPEAAVLYEQDLELYKNRITESVKLCKDRIYDCTNTDDPHAIRFSPFDPNVHDQVREQMLTLKEKSPSRDAAQNAQTSGLSWMSHDSLEIFSSPISHSLFS</sequence>
<organism evidence="3 4">
    <name type="scientific">Paralvinella palmiformis</name>
    <dbReference type="NCBI Taxonomy" id="53620"/>
    <lineage>
        <taxon>Eukaryota</taxon>
        <taxon>Metazoa</taxon>
        <taxon>Spiralia</taxon>
        <taxon>Lophotrochozoa</taxon>
        <taxon>Annelida</taxon>
        <taxon>Polychaeta</taxon>
        <taxon>Sedentaria</taxon>
        <taxon>Canalipalpata</taxon>
        <taxon>Terebellida</taxon>
        <taxon>Terebelliformia</taxon>
        <taxon>Alvinellidae</taxon>
        <taxon>Paralvinella</taxon>
    </lineage>
</organism>
<dbReference type="Pfam" id="PF00179">
    <property type="entry name" value="UQ_con"/>
    <property type="match status" value="1"/>
</dbReference>
<dbReference type="SUPFAM" id="SSF54495">
    <property type="entry name" value="UBC-like"/>
    <property type="match status" value="1"/>
</dbReference>
<protein>
    <recommendedName>
        <fullName evidence="2">UBC core domain-containing protein</fullName>
    </recommendedName>
</protein>
<name>A0AAD9NFW3_9ANNE</name>
<proteinExistence type="predicted"/>